<dbReference type="Proteomes" id="UP000475532">
    <property type="component" value="Unassembled WGS sequence"/>
</dbReference>
<evidence type="ECO:0008006" key="3">
    <source>
        <dbReference type="Google" id="ProtNLM"/>
    </source>
</evidence>
<comment type="caution">
    <text evidence="1">The sequence shown here is derived from an EMBL/GenBank/DDBJ whole genome shotgun (WGS) entry which is preliminary data.</text>
</comment>
<name>A0A6L9QD16_9ACTN</name>
<sequence>MEPRTRPERSSFARTLHRGMFAVDIASFSARRDPAVQRFLRSSVHGIVREACRAAGLGWDGCHAEDRGDGLFVIAGPEAGIDVLLEPLVVQLLGGVRRHNKLANREAQIQLRMAVHAGYLQLDEHGATGVALNHLFRLLDAAPLKYRLAEASGDFALIVSHHLFEEVVAYSVGVIEASAFTCVPVRVKETHDRGWVWLPPVHPVRVPHALEPGVSHEQLIGLLSVLIRQLDQLARHRPAAQ</sequence>
<dbReference type="EMBL" id="JAAGLI010000313">
    <property type="protein sequence ID" value="NEA23330.1"/>
    <property type="molecule type" value="Genomic_DNA"/>
</dbReference>
<reference evidence="1 2" key="1">
    <citation type="submission" date="2020-01" db="EMBL/GenBank/DDBJ databases">
        <title>Insect and environment-associated Actinomycetes.</title>
        <authorList>
            <person name="Currrie C."/>
            <person name="Chevrette M."/>
            <person name="Carlson C."/>
            <person name="Stubbendieck R."/>
            <person name="Wendt-Pienkowski E."/>
        </authorList>
    </citation>
    <scope>NUCLEOTIDE SEQUENCE [LARGE SCALE GENOMIC DNA]</scope>
    <source>
        <strain evidence="1 2">SID10258</strain>
    </source>
</reference>
<organism evidence="1 2">
    <name type="scientific">Actinomadura bangladeshensis</name>
    <dbReference type="NCBI Taxonomy" id="453573"/>
    <lineage>
        <taxon>Bacteria</taxon>
        <taxon>Bacillati</taxon>
        <taxon>Actinomycetota</taxon>
        <taxon>Actinomycetes</taxon>
        <taxon>Streptosporangiales</taxon>
        <taxon>Thermomonosporaceae</taxon>
        <taxon>Actinomadura</taxon>
    </lineage>
</organism>
<dbReference type="Gene3D" id="3.30.70.1230">
    <property type="entry name" value="Nucleotide cyclase"/>
    <property type="match status" value="1"/>
</dbReference>
<evidence type="ECO:0000313" key="2">
    <source>
        <dbReference type="Proteomes" id="UP000475532"/>
    </source>
</evidence>
<dbReference type="AlphaFoldDB" id="A0A6L9QD16"/>
<proteinExistence type="predicted"/>
<dbReference type="InterPro" id="IPR029787">
    <property type="entry name" value="Nucleotide_cyclase"/>
</dbReference>
<accession>A0A6L9QD16</accession>
<dbReference type="RefSeq" id="WP_203596395.1">
    <property type="nucleotide sequence ID" value="NZ_JAAGLI010000313.1"/>
</dbReference>
<protein>
    <recommendedName>
        <fullName evidence="3">Guanylate cyclase domain-containing protein</fullName>
    </recommendedName>
</protein>
<gene>
    <name evidence="1" type="ORF">G3I70_12610</name>
</gene>
<evidence type="ECO:0000313" key="1">
    <source>
        <dbReference type="EMBL" id="NEA23330.1"/>
    </source>
</evidence>